<keyword evidence="9" id="KW-1185">Reference proteome</keyword>
<dbReference type="PROSITE" id="PS50110">
    <property type="entry name" value="RESPONSE_REGULATORY"/>
    <property type="match status" value="1"/>
</dbReference>
<evidence type="ECO:0000313" key="8">
    <source>
        <dbReference type="EMBL" id="GAK57500.1"/>
    </source>
</evidence>
<dbReference type="PANTHER" id="PTHR43547">
    <property type="entry name" value="TWO-COMPONENT HISTIDINE KINASE"/>
    <property type="match status" value="1"/>
</dbReference>
<dbReference type="EMBL" id="DF820466">
    <property type="protein sequence ID" value="GAK57500.1"/>
    <property type="molecule type" value="Genomic_DNA"/>
</dbReference>
<dbReference type="InterPro" id="IPR003661">
    <property type="entry name" value="HisK_dim/P_dom"/>
</dbReference>
<gene>
    <name evidence="8" type="ORF">U27_04467</name>
</gene>
<dbReference type="InterPro" id="IPR036890">
    <property type="entry name" value="HATPase_C_sf"/>
</dbReference>
<feature type="domain" description="Response regulatory" evidence="7">
    <location>
        <begin position="8"/>
        <end position="124"/>
    </location>
</feature>
<evidence type="ECO:0000256" key="4">
    <source>
        <dbReference type="PROSITE-ProRule" id="PRU00169"/>
    </source>
</evidence>
<feature type="modified residue" description="4-aspartylphosphate" evidence="4">
    <location>
        <position position="57"/>
    </location>
</feature>
<dbReference type="eggNOG" id="COG3437">
    <property type="taxonomic scope" value="Bacteria"/>
</dbReference>
<reference evidence="8" key="1">
    <citation type="journal article" date="2015" name="PeerJ">
        <title>First genomic representation of candidate bacterial phylum KSB3 points to enhanced environmental sensing as a trigger of wastewater bulking.</title>
        <authorList>
            <person name="Sekiguchi Y."/>
            <person name="Ohashi A."/>
            <person name="Parks D.H."/>
            <person name="Yamauchi T."/>
            <person name="Tyson G.W."/>
            <person name="Hugenholtz P."/>
        </authorList>
    </citation>
    <scope>NUCLEOTIDE SEQUENCE [LARGE SCALE GENOMIC DNA]</scope>
</reference>
<dbReference type="EC" id="2.7.13.3" evidence="2"/>
<dbReference type="SUPFAM" id="SSF52172">
    <property type="entry name" value="CheY-like"/>
    <property type="match status" value="1"/>
</dbReference>
<evidence type="ECO:0000259" key="6">
    <source>
        <dbReference type="PROSITE" id="PS50109"/>
    </source>
</evidence>
<dbReference type="Gene3D" id="3.40.50.2300">
    <property type="match status" value="1"/>
</dbReference>
<keyword evidence="8" id="KW-0418">Kinase</keyword>
<evidence type="ECO:0000256" key="5">
    <source>
        <dbReference type="SAM" id="Coils"/>
    </source>
</evidence>
<evidence type="ECO:0000256" key="2">
    <source>
        <dbReference type="ARBA" id="ARBA00012438"/>
    </source>
</evidence>
<dbReference type="PRINTS" id="PR00344">
    <property type="entry name" value="BCTRLSENSOR"/>
</dbReference>
<keyword evidence="8" id="KW-0808">Transferase</keyword>
<dbReference type="InterPro" id="IPR005467">
    <property type="entry name" value="His_kinase_dom"/>
</dbReference>
<dbReference type="InterPro" id="IPR003594">
    <property type="entry name" value="HATPase_dom"/>
</dbReference>
<evidence type="ECO:0000313" key="9">
    <source>
        <dbReference type="Proteomes" id="UP000030661"/>
    </source>
</evidence>
<dbReference type="CDD" id="cd19920">
    <property type="entry name" value="REC_PA4781-like"/>
    <property type="match status" value="1"/>
</dbReference>
<dbReference type="PANTHER" id="PTHR43547:SF2">
    <property type="entry name" value="HYBRID SIGNAL TRANSDUCTION HISTIDINE KINASE C"/>
    <property type="match status" value="1"/>
</dbReference>
<dbReference type="PROSITE" id="PS50109">
    <property type="entry name" value="HIS_KIN"/>
    <property type="match status" value="1"/>
</dbReference>
<proteinExistence type="predicted"/>
<accession>A0A081BYU5</accession>
<dbReference type="Proteomes" id="UP000030661">
    <property type="component" value="Unassembled WGS sequence"/>
</dbReference>
<dbReference type="SMART" id="SM00448">
    <property type="entry name" value="REC"/>
    <property type="match status" value="1"/>
</dbReference>
<dbReference type="STRING" id="1499967.U27_04467"/>
<dbReference type="Gene3D" id="1.10.287.130">
    <property type="match status" value="1"/>
</dbReference>
<dbReference type="InterPro" id="IPR001789">
    <property type="entry name" value="Sig_transdc_resp-reg_receiver"/>
</dbReference>
<protein>
    <recommendedName>
        <fullName evidence="2">histidine kinase</fullName>
        <ecNumber evidence="2">2.7.13.3</ecNumber>
    </recommendedName>
</protein>
<organism evidence="8">
    <name type="scientific">Vecturithrix granuli</name>
    <dbReference type="NCBI Taxonomy" id="1499967"/>
    <lineage>
        <taxon>Bacteria</taxon>
        <taxon>Candidatus Moduliflexota</taxon>
        <taxon>Candidatus Vecturitrichia</taxon>
        <taxon>Candidatus Vecturitrichales</taxon>
        <taxon>Candidatus Vecturitrichaceae</taxon>
        <taxon>Candidatus Vecturithrix</taxon>
    </lineage>
</organism>
<evidence type="ECO:0000256" key="3">
    <source>
        <dbReference type="ARBA" id="ARBA00022553"/>
    </source>
</evidence>
<dbReference type="Pfam" id="PF00072">
    <property type="entry name" value="Response_reg"/>
    <property type="match status" value="1"/>
</dbReference>
<dbReference type="InterPro" id="IPR004358">
    <property type="entry name" value="Sig_transdc_His_kin-like_C"/>
</dbReference>
<feature type="domain" description="Histidine kinase" evidence="6">
    <location>
        <begin position="160"/>
        <end position="378"/>
    </location>
</feature>
<dbReference type="Gene3D" id="3.30.565.10">
    <property type="entry name" value="Histidine kinase-like ATPase, C-terminal domain"/>
    <property type="match status" value="1"/>
</dbReference>
<evidence type="ECO:0000256" key="1">
    <source>
        <dbReference type="ARBA" id="ARBA00000085"/>
    </source>
</evidence>
<dbReference type="Pfam" id="PF02518">
    <property type="entry name" value="HATPase_c"/>
    <property type="match status" value="1"/>
</dbReference>
<keyword evidence="3 4" id="KW-0597">Phosphoprotein</keyword>
<sequence length="387" mass="43211">MTNHEKSHILLVDDTPENLQVLIEAFKEHQIEIAVAQSGEETLEITSLFQPDIILLDVMMPGMDGFETCQQLKARKDTRDIPVIFMTALADMAHRMKGFKVGGVDYVTKPFHAEEVLARVNAHLLIRKQYQQLQEQNALIKEQREQLRELNASKDQFISIISHDLQSPFAGIFTLAEQIKQDVYNKRYDEIPSTADQLQAAVENYHALLQNLFTWAKIQQGLIEIHPQVVDIQLILAKNLALFRPQAQQKQILLTLLTQERIVLSTDVKLVDTVIRNLLSNAIKFTPVGGVVELSAAFREQILEVVIADTGTGIPAEQLAALFQPGAGYWQPGTAGEKGTGLGLILCKAFLQKCGGNIWVESEVGKGSTFRFTLPDISISESFSLPK</sequence>
<keyword evidence="5" id="KW-0175">Coiled coil</keyword>
<feature type="coiled-coil region" evidence="5">
    <location>
        <begin position="126"/>
        <end position="160"/>
    </location>
</feature>
<dbReference type="GO" id="GO:0000155">
    <property type="term" value="F:phosphorelay sensor kinase activity"/>
    <property type="evidence" value="ECO:0007669"/>
    <property type="project" value="InterPro"/>
</dbReference>
<comment type="catalytic activity">
    <reaction evidence="1">
        <text>ATP + protein L-histidine = ADP + protein N-phospho-L-histidine.</text>
        <dbReference type="EC" id="2.7.13.3"/>
    </reaction>
</comment>
<dbReference type="HOGENOM" id="CLU_000445_114_72_0"/>
<dbReference type="SMART" id="SM00387">
    <property type="entry name" value="HATPase_c"/>
    <property type="match status" value="1"/>
</dbReference>
<evidence type="ECO:0000259" key="7">
    <source>
        <dbReference type="PROSITE" id="PS50110"/>
    </source>
</evidence>
<dbReference type="AlphaFoldDB" id="A0A081BYU5"/>
<dbReference type="CDD" id="cd00082">
    <property type="entry name" value="HisKA"/>
    <property type="match status" value="1"/>
</dbReference>
<name>A0A081BYU5_VECG1</name>
<dbReference type="InterPro" id="IPR011006">
    <property type="entry name" value="CheY-like_superfamily"/>
</dbReference>
<dbReference type="SUPFAM" id="SSF55874">
    <property type="entry name" value="ATPase domain of HSP90 chaperone/DNA topoisomerase II/histidine kinase"/>
    <property type="match status" value="1"/>
</dbReference>